<gene>
    <name evidence="2" type="ORF">DFQ10_10824</name>
</gene>
<evidence type="ECO:0000313" key="2">
    <source>
        <dbReference type="EMBL" id="RED42617.1"/>
    </source>
</evidence>
<reference evidence="2 3" key="1">
    <citation type="submission" date="2018-07" db="EMBL/GenBank/DDBJ databases">
        <title>Genomic Encyclopedia of Type Strains, Phase III (KMG-III): the genomes of soil and plant-associated and newly described type strains.</title>
        <authorList>
            <person name="Whitman W."/>
        </authorList>
    </citation>
    <scope>NUCLEOTIDE SEQUENCE [LARGE SCALE GENOMIC DNA]</scope>
    <source>
        <strain evidence="2 3">CECT 7946</strain>
    </source>
</reference>
<proteinExistence type="predicted"/>
<organism evidence="2 3">
    <name type="scientific">Winogradskyella eximia</name>
    <dbReference type="NCBI Taxonomy" id="262006"/>
    <lineage>
        <taxon>Bacteria</taxon>
        <taxon>Pseudomonadati</taxon>
        <taxon>Bacteroidota</taxon>
        <taxon>Flavobacteriia</taxon>
        <taxon>Flavobacteriales</taxon>
        <taxon>Flavobacteriaceae</taxon>
        <taxon>Winogradskyella</taxon>
    </lineage>
</organism>
<keyword evidence="3" id="KW-1185">Reference proteome</keyword>
<dbReference type="Proteomes" id="UP000256980">
    <property type="component" value="Unassembled WGS sequence"/>
</dbReference>
<feature type="region of interest" description="Disordered" evidence="1">
    <location>
        <begin position="1"/>
        <end position="29"/>
    </location>
</feature>
<dbReference type="RefSeq" id="WP_181897653.1">
    <property type="nucleotide sequence ID" value="NZ_QRDV01000008.1"/>
</dbReference>
<comment type="caution">
    <text evidence="2">The sequence shown here is derived from an EMBL/GenBank/DDBJ whole genome shotgun (WGS) entry which is preliminary data.</text>
</comment>
<evidence type="ECO:0000313" key="3">
    <source>
        <dbReference type="Proteomes" id="UP000256980"/>
    </source>
</evidence>
<sequence length="48" mass="5827">MKALQDLRNRLLKSKPTEQTNEPKREDVNARRILTRYFSNDEDDFLFI</sequence>
<name>A0A3D9GZE3_9FLAO</name>
<protein>
    <submittedName>
        <fullName evidence="2">Uncharacterized protein</fullName>
    </submittedName>
</protein>
<dbReference type="AlphaFoldDB" id="A0A3D9GZE3"/>
<evidence type="ECO:0000256" key="1">
    <source>
        <dbReference type="SAM" id="MobiDB-lite"/>
    </source>
</evidence>
<accession>A0A3D9GZE3</accession>
<dbReference type="EMBL" id="QRDV01000008">
    <property type="protein sequence ID" value="RED42617.1"/>
    <property type="molecule type" value="Genomic_DNA"/>
</dbReference>